<comment type="similarity">
    <text evidence="1">Belongs to the cyclin family.</text>
</comment>
<dbReference type="SUPFAM" id="SSF47954">
    <property type="entry name" value="Cyclin-like"/>
    <property type="match status" value="2"/>
</dbReference>
<reference evidence="3" key="1">
    <citation type="submission" date="2013-07" db="EMBL/GenBank/DDBJ databases">
        <authorList>
            <consortium name="The Broad Institute Genome Sequencing Platform"/>
            <person name="Cuomo C."/>
            <person name="Litvintseva A."/>
            <person name="Chen Y."/>
            <person name="Heitman J."/>
            <person name="Sun S."/>
            <person name="Springer D."/>
            <person name="Dromer F."/>
            <person name="Young S.K."/>
            <person name="Zeng Q."/>
            <person name="Gargeya S."/>
            <person name="Fitzgerald M."/>
            <person name="Abouelleil A."/>
            <person name="Alvarado L."/>
            <person name="Berlin A.M."/>
            <person name="Chapman S.B."/>
            <person name="Dewar J."/>
            <person name="Goldberg J."/>
            <person name="Griggs A."/>
            <person name="Gujja S."/>
            <person name="Hansen M."/>
            <person name="Howarth C."/>
            <person name="Imamovic A."/>
            <person name="Larimer J."/>
            <person name="McCowan C."/>
            <person name="Murphy C."/>
            <person name="Pearson M."/>
            <person name="Priest M."/>
            <person name="Roberts A."/>
            <person name="Saif S."/>
            <person name="Shea T."/>
            <person name="Sykes S."/>
            <person name="Wortman J."/>
            <person name="Nusbaum C."/>
            <person name="Birren B."/>
        </authorList>
    </citation>
    <scope>NUCLEOTIDE SEQUENCE</scope>
    <source>
        <strain evidence="3">CBS 10737</strain>
    </source>
</reference>
<dbReference type="InterPro" id="IPR043198">
    <property type="entry name" value="Cyclin/Ssn8"/>
</dbReference>
<evidence type="ECO:0000313" key="3">
    <source>
        <dbReference type="EMBL" id="WWC71600.1"/>
    </source>
</evidence>
<dbReference type="GeneID" id="30171908"/>
<sequence>MAHAPHPLATLDQIIKSPSSIDGIPKEVEDDLRTTGCMLIQEAGVMLGLPQDTIATAQVIFQRFYYVSSLYSFGVNDISISSLFLSTKLCETPIRLRDLINTYLFLLARIQYLLNLPPDTRLISNKISNGSSWQASVGQSPKGKAKDQYPIWNEFRFEVPGFHDGVFWEWKDVITASEMQILKRLGFNMQVDLPYSHMINYLKILDLVFEDQVAQMCWSILNDMLLTSMYVIHPPHTLACASILLATRLLRIPLPSEWYILFDAEYDDMWTCCCHVMKLYSDWGLDKLQGSDSSGLADSDERQKGKENRWRRAWVLAQSKKAVRRWLEEREKAIA</sequence>
<dbReference type="KEGG" id="kpin:30171908"/>
<dbReference type="InterPro" id="IPR013763">
    <property type="entry name" value="Cyclin-like_dom"/>
</dbReference>
<evidence type="ECO:0000313" key="4">
    <source>
        <dbReference type="Proteomes" id="UP000094020"/>
    </source>
</evidence>
<dbReference type="EMBL" id="CP144525">
    <property type="protein sequence ID" value="WWC71600.1"/>
    <property type="molecule type" value="Genomic_DNA"/>
</dbReference>
<proteinExistence type="inferred from homology"/>
<feature type="domain" description="Cyclin-like" evidence="2">
    <location>
        <begin position="38"/>
        <end position="183"/>
    </location>
</feature>
<dbReference type="GO" id="GO:0006357">
    <property type="term" value="P:regulation of transcription by RNA polymerase II"/>
    <property type="evidence" value="ECO:0007669"/>
    <property type="project" value="InterPro"/>
</dbReference>
<dbReference type="AlphaFoldDB" id="A0AAJ8LA53"/>
<name>A0AAJ8LA53_9TREE</name>
<protein>
    <recommendedName>
        <fullName evidence="2">Cyclin-like domain-containing protein</fullName>
    </recommendedName>
</protein>
<dbReference type="InterPro" id="IPR036915">
    <property type="entry name" value="Cyclin-like_sf"/>
</dbReference>
<keyword evidence="1" id="KW-0195">Cyclin</keyword>
<dbReference type="PIRSF" id="PIRSF036580">
    <property type="entry name" value="Cyclin_L"/>
    <property type="match status" value="1"/>
</dbReference>
<feature type="domain" description="Cyclin-like" evidence="2">
    <location>
        <begin position="196"/>
        <end position="278"/>
    </location>
</feature>
<dbReference type="GO" id="GO:0016538">
    <property type="term" value="F:cyclin-dependent protein serine/threonine kinase regulator activity"/>
    <property type="evidence" value="ECO:0007669"/>
    <property type="project" value="InterPro"/>
</dbReference>
<evidence type="ECO:0000259" key="2">
    <source>
        <dbReference type="SMART" id="SM00385"/>
    </source>
</evidence>
<keyword evidence="4" id="KW-1185">Reference proteome</keyword>
<evidence type="ECO:0000256" key="1">
    <source>
        <dbReference type="RuleBase" id="RU000383"/>
    </source>
</evidence>
<reference evidence="3" key="2">
    <citation type="submission" date="2024-02" db="EMBL/GenBank/DDBJ databases">
        <title>Comparative genomics of Cryptococcus and Kwoniella reveals pathogenesis evolution and contrasting modes of karyotype evolution via chromosome fusion or intercentromeric recombination.</title>
        <authorList>
            <person name="Coelho M.A."/>
            <person name="David-Palma M."/>
            <person name="Shea T."/>
            <person name="Bowers K."/>
            <person name="McGinley-Smith S."/>
            <person name="Mohammad A.W."/>
            <person name="Gnirke A."/>
            <person name="Yurkov A.M."/>
            <person name="Nowrousian M."/>
            <person name="Sun S."/>
            <person name="Cuomo C.A."/>
            <person name="Heitman J."/>
        </authorList>
    </citation>
    <scope>NUCLEOTIDE SEQUENCE</scope>
    <source>
        <strain evidence="3">CBS 10737</strain>
    </source>
</reference>
<dbReference type="SMART" id="SM00385">
    <property type="entry name" value="CYCLIN"/>
    <property type="match status" value="2"/>
</dbReference>
<dbReference type="Pfam" id="PF00134">
    <property type="entry name" value="Cyclin_N"/>
    <property type="match status" value="1"/>
</dbReference>
<organism evidence="3 4">
    <name type="scientific">Kwoniella pini CBS 10737</name>
    <dbReference type="NCBI Taxonomy" id="1296096"/>
    <lineage>
        <taxon>Eukaryota</taxon>
        <taxon>Fungi</taxon>
        <taxon>Dikarya</taxon>
        <taxon>Basidiomycota</taxon>
        <taxon>Agaricomycotina</taxon>
        <taxon>Tremellomycetes</taxon>
        <taxon>Tremellales</taxon>
        <taxon>Cryptococcaceae</taxon>
        <taxon>Kwoniella</taxon>
    </lineage>
</organism>
<dbReference type="InterPro" id="IPR006671">
    <property type="entry name" value="Cyclin_N"/>
</dbReference>
<gene>
    <name evidence="3" type="ORF">I206_105558</name>
</gene>
<accession>A0AAJ8LA53</accession>
<dbReference type="Gene3D" id="1.10.472.10">
    <property type="entry name" value="Cyclin-like"/>
    <property type="match status" value="2"/>
</dbReference>
<dbReference type="Proteomes" id="UP000094020">
    <property type="component" value="Chromosome 7"/>
</dbReference>
<dbReference type="PANTHER" id="PTHR10026">
    <property type="entry name" value="CYCLIN"/>
    <property type="match status" value="1"/>
</dbReference>
<dbReference type="RefSeq" id="XP_070059247.1">
    <property type="nucleotide sequence ID" value="XM_070203146.1"/>
</dbReference>